<feature type="region of interest" description="Disordered" evidence="1">
    <location>
        <begin position="69"/>
        <end position="88"/>
    </location>
</feature>
<reference evidence="3 4" key="1">
    <citation type="submission" date="2019-12" db="EMBL/GenBank/DDBJ databases">
        <title>Complete genome sequence of Algicella marina strain 9Alg 56(T) isolated from the red alga Tichocarpus crinitus.</title>
        <authorList>
            <person name="Kim S.-G."/>
            <person name="Nedashkovskaya O.I."/>
        </authorList>
    </citation>
    <scope>NUCLEOTIDE SEQUENCE [LARGE SCALE GENOMIC DNA]</scope>
    <source>
        <strain evidence="3 4">9Alg 56</strain>
    </source>
</reference>
<feature type="compositionally biased region" description="Basic and acidic residues" evidence="1">
    <location>
        <begin position="74"/>
        <end position="88"/>
    </location>
</feature>
<dbReference type="KEGG" id="amaq:GO499_07260"/>
<keyword evidence="4" id="KW-1185">Reference proteome</keyword>
<feature type="transmembrane region" description="Helical" evidence="2">
    <location>
        <begin position="12"/>
        <end position="31"/>
    </location>
</feature>
<dbReference type="AlphaFoldDB" id="A0A6P1T0P1"/>
<name>A0A6P1T0P1_9RHOB</name>
<evidence type="ECO:0000256" key="1">
    <source>
        <dbReference type="SAM" id="MobiDB-lite"/>
    </source>
</evidence>
<evidence type="ECO:0000313" key="3">
    <source>
        <dbReference type="EMBL" id="QHQ35006.1"/>
    </source>
</evidence>
<evidence type="ECO:0000313" key="4">
    <source>
        <dbReference type="Proteomes" id="UP000464495"/>
    </source>
</evidence>
<dbReference type="Pfam" id="PF11003">
    <property type="entry name" value="DUF2842"/>
    <property type="match status" value="1"/>
</dbReference>
<dbReference type="InterPro" id="IPR021265">
    <property type="entry name" value="DUF2842"/>
</dbReference>
<keyword evidence="2" id="KW-1133">Transmembrane helix</keyword>
<feature type="transmembrane region" description="Helical" evidence="2">
    <location>
        <begin position="37"/>
        <end position="57"/>
    </location>
</feature>
<gene>
    <name evidence="3" type="ORF">GO499_07260</name>
</gene>
<keyword evidence="2" id="KW-0472">Membrane</keyword>
<dbReference type="Proteomes" id="UP000464495">
    <property type="component" value="Chromosome"/>
</dbReference>
<dbReference type="RefSeq" id="WP_161861571.1">
    <property type="nucleotide sequence ID" value="NZ_CP046620.1"/>
</dbReference>
<organism evidence="3 4">
    <name type="scientific">Algicella marina</name>
    <dbReference type="NCBI Taxonomy" id="2683284"/>
    <lineage>
        <taxon>Bacteria</taxon>
        <taxon>Pseudomonadati</taxon>
        <taxon>Pseudomonadota</taxon>
        <taxon>Alphaproteobacteria</taxon>
        <taxon>Rhodobacterales</taxon>
        <taxon>Paracoccaceae</taxon>
        <taxon>Algicella</taxon>
    </lineage>
</organism>
<dbReference type="EMBL" id="CP046620">
    <property type="protein sequence ID" value="QHQ35006.1"/>
    <property type="molecule type" value="Genomic_DNA"/>
</dbReference>
<sequence length="88" mass="10147">MALSYRARRRWSLIALLVWLPLYIVVVVNLVELLDRPNILVELLVYVVLGVLWALPLRQIFLGVGRAAPDEGDNDHSEHHMHPDNQEK</sequence>
<evidence type="ECO:0000256" key="2">
    <source>
        <dbReference type="SAM" id="Phobius"/>
    </source>
</evidence>
<protein>
    <submittedName>
        <fullName evidence="3">DUF2842 domain-containing protein</fullName>
    </submittedName>
</protein>
<proteinExistence type="predicted"/>
<accession>A0A6P1T0P1</accession>
<keyword evidence="2" id="KW-0812">Transmembrane</keyword>